<dbReference type="GO" id="GO:0003723">
    <property type="term" value="F:RNA binding"/>
    <property type="evidence" value="ECO:0007669"/>
    <property type="project" value="InterPro"/>
</dbReference>
<evidence type="ECO:0000256" key="2">
    <source>
        <dbReference type="PROSITE-ProRule" id="PRU00708"/>
    </source>
</evidence>
<dbReference type="FunFam" id="1.25.40.10:FF:000184">
    <property type="entry name" value="Pentatricopeptide repeat-containing protein, chloroplastic"/>
    <property type="match status" value="1"/>
</dbReference>
<dbReference type="InterPro" id="IPR011990">
    <property type="entry name" value="TPR-like_helical_dom_sf"/>
</dbReference>
<gene>
    <name evidence="4" type="ORF">IEQ34_008788</name>
</gene>
<evidence type="ECO:0000256" key="1">
    <source>
        <dbReference type="ARBA" id="ARBA00022737"/>
    </source>
</evidence>
<feature type="repeat" description="PPR" evidence="2">
    <location>
        <begin position="224"/>
        <end position="258"/>
    </location>
</feature>
<comment type="caution">
    <text evidence="4">The sequence shown here is derived from an EMBL/GenBank/DDBJ whole genome shotgun (WGS) entry which is preliminary data.</text>
</comment>
<evidence type="ECO:0000259" key="3">
    <source>
        <dbReference type="Pfam" id="PF14432"/>
    </source>
</evidence>
<protein>
    <recommendedName>
        <fullName evidence="3">DYW domain-containing protein</fullName>
    </recommendedName>
</protein>
<dbReference type="PROSITE" id="PS51375">
    <property type="entry name" value="PPR"/>
    <property type="match status" value="3"/>
</dbReference>
<sequence>MANKVGPFWVGPFCISLLHPYPIAIKHPPHKQRTLRTDLQPLHHFNILLPLPSSSHHKGNGIMVGSLALHQHLASPYHHNYLKDQNSLIQPTCLVPLHQVKSMEDFRKAHAQFLKLGLDCIPPYAGELLSACALSAWGSLDYALAIFLNLEEPRTFDYNVMIRAKVNHDQSKSALQLYKEMIERSINPDNFTFPFVLKACALLSDIRGGIQLHGHAIKLGFDEDVFIHNSLINLYGKCRKIELSYKIFELMGSNRTIASWSALLSAYNRMNFCVDCLHLFAKISCEKLKPDESSMVAALSSCSNLGLLGQGRSIHCSLLRNYPTLNIIIQTSLIDMYMKCGQPDKGMLIFDKLHEKNLWTYSAVISGLAMHNNCKKALQVFSDMLNQGLKPDEAIYVNVLSACSHAMMVEEGLKCFNQMRFDHQIKPNAQHYGCLVDLMICAGRLDEAYELIQNMPIEPTDAAWRSILSACKINGDIKLAESAYSKLEQMDAVNAGDCVILSNMYAELQRWEDAAEVRKEIVNRGLVQAPGFSQVEVKGKIHTFVSHDKSFPQSDEVQEMLYQMDWQLRFEGYATDNLRSSEGQSQKIAIAFALMNTSSVSTIRIFTNLRMCSECHKYTELISKVFERDIIVRDRRRFHHFRLGLCSCDNCW</sequence>
<dbReference type="GO" id="GO:0009451">
    <property type="term" value="P:RNA modification"/>
    <property type="evidence" value="ECO:0007669"/>
    <property type="project" value="InterPro"/>
</dbReference>
<feature type="domain" description="DYW" evidence="3">
    <location>
        <begin position="583"/>
        <end position="652"/>
    </location>
</feature>
<dbReference type="Pfam" id="PF20431">
    <property type="entry name" value="E_motif"/>
    <property type="match status" value="1"/>
</dbReference>
<evidence type="ECO:0000313" key="5">
    <source>
        <dbReference type="Proteomes" id="UP000775213"/>
    </source>
</evidence>
<dbReference type="Gene3D" id="1.25.40.10">
    <property type="entry name" value="Tetratricopeptide repeat domain"/>
    <property type="match status" value="3"/>
</dbReference>
<reference evidence="4 5" key="1">
    <citation type="journal article" date="2021" name="Hortic Res">
        <title>Chromosome-scale assembly of the Dendrobium chrysotoxum genome enhances the understanding of orchid evolution.</title>
        <authorList>
            <person name="Zhang Y."/>
            <person name="Zhang G.Q."/>
            <person name="Zhang D."/>
            <person name="Liu X.D."/>
            <person name="Xu X.Y."/>
            <person name="Sun W.H."/>
            <person name="Yu X."/>
            <person name="Zhu X."/>
            <person name="Wang Z.W."/>
            <person name="Zhao X."/>
            <person name="Zhong W.Y."/>
            <person name="Chen H."/>
            <person name="Yin W.L."/>
            <person name="Huang T."/>
            <person name="Niu S.C."/>
            <person name="Liu Z.J."/>
        </authorList>
    </citation>
    <scope>NUCLEOTIDE SEQUENCE [LARGE SCALE GENOMIC DNA]</scope>
    <source>
        <strain evidence="4">Lindl</strain>
    </source>
</reference>
<dbReference type="PANTHER" id="PTHR47926">
    <property type="entry name" value="PENTATRICOPEPTIDE REPEAT-CONTAINING PROTEIN"/>
    <property type="match status" value="1"/>
</dbReference>
<dbReference type="InterPro" id="IPR046848">
    <property type="entry name" value="E_motif"/>
</dbReference>
<dbReference type="InterPro" id="IPR046960">
    <property type="entry name" value="PPR_At4g14850-like_plant"/>
</dbReference>
<dbReference type="InterPro" id="IPR002885">
    <property type="entry name" value="PPR_rpt"/>
</dbReference>
<organism evidence="4 5">
    <name type="scientific">Dendrobium chrysotoxum</name>
    <name type="common">Orchid</name>
    <dbReference type="NCBI Taxonomy" id="161865"/>
    <lineage>
        <taxon>Eukaryota</taxon>
        <taxon>Viridiplantae</taxon>
        <taxon>Streptophyta</taxon>
        <taxon>Embryophyta</taxon>
        <taxon>Tracheophyta</taxon>
        <taxon>Spermatophyta</taxon>
        <taxon>Magnoliopsida</taxon>
        <taxon>Liliopsida</taxon>
        <taxon>Asparagales</taxon>
        <taxon>Orchidaceae</taxon>
        <taxon>Epidendroideae</taxon>
        <taxon>Malaxideae</taxon>
        <taxon>Dendrobiinae</taxon>
        <taxon>Dendrobium</taxon>
    </lineage>
</organism>
<dbReference type="SUPFAM" id="SSF48452">
    <property type="entry name" value="TPR-like"/>
    <property type="match status" value="1"/>
</dbReference>
<dbReference type="Pfam" id="PF13041">
    <property type="entry name" value="PPR_2"/>
    <property type="match status" value="1"/>
</dbReference>
<evidence type="ECO:0000313" key="4">
    <source>
        <dbReference type="EMBL" id="KAH0461213.1"/>
    </source>
</evidence>
<dbReference type="EMBL" id="JAGFBR010000009">
    <property type="protein sequence ID" value="KAH0461213.1"/>
    <property type="molecule type" value="Genomic_DNA"/>
</dbReference>
<dbReference type="InterPro" id="IPR032867">
    <property type="entry name" value="DYW_dom"/>
</dbReference>
<name>A0AAV7H0V1_DENCH</name>
<dbReference type="Pfam" id="PF14432">
    <property type="entry name" value="DYW_deaminase"/>
    <property type="match status" value="1"/>
</dbReference>
<dbReference type="Pfam" id="PF01535">
    <property type="entry name" value="PPR"/>
    <property type="match status" value="5"/>
</dbReference>
<dbReference type="GO" id="GO:0008270">
    <property type="term" value="F:zinc ion binding"/>
    <property type="evidence" value="ECO:0007669"/>
    <property type="project" value="InterPro"/>
</dbReference>
<dbReference type="FunFam" id="1.25.40.10:FF:000470">
    <property type="entry name" value="Pentatricopeptide repeat-containing protein At5g66520"/>
    <property type="match status" value="1"/>
</dbReference>
<accession>A0AAV7H0V1</accession>
<dbReference type="AlphaFoldDB" id="A0AAV7H0V1"/>
<proteinExistence type="predicted"/>
<keyword evidence="5" id="KW-1185">Reference proteome</keyword>
<feature type="repeat" description="PPR" evidence="2">
    <location>
        <begin position="154"/>
        <end position="188"/>
    </location>
</feature>
<dbReference type="Proteomes" id="UP000775213">
    <property type="component" value="Unassembled WGS sequence"/>
</dbReference>
<keyword evidence="1" id="KW-0677">Repeat</keyword>
<feature type="repeat" description="PPR" evidence="2">
    <location>
        <begin position="357"/>
        <end position="391"/>
    </location>
</feature>
<dbReference type="PANTHER" id="PTHR47926:SF400">
    <property type="entry name" value="PENTACOTRIPEPTIDE-REPEAT REGION OF PRORP DOMAIN-CONTAINING PROTEIN"/>
    <property type="match status" value="1"/>
</dbReference>
<dbReference type="NCBIfam" id="TIGR00756">
    <property type="entry name" value="PPR"/>
    <property type="match status" value="2"/>
</dbReference>